<keyword evidence="2" id="KW-0472">Membrane</keyword>
<reference evidence="3 4" key="1">
    <citation type="submission" date="2017-04" db="EMBL/GenBank/DDBJ databases">
        <title>Accumulation and expression of multiple antibiotic resistance genes in Arcobacter cryaerophilus that thrives in sewage.</title>
        <authorList>
            <person name="Millar J.A."/>
            <person name="Raghavan R."/>
        </authorList>
    </citation>
    <scope>NUCLEOTIDE SEQUENCE [LARGE SCALE GENOMIC DNA]</scope>
    <source>
        <strain evidence="3 4">AZT-1</strain>
    </source>
</reference>
<comment type="similarity">
    <text evidence="1">Belongs to the YggT family.</text>
</comment>
<dbReference type="PANTHER" id="PTHR33219:SF14">
    <property type="entry name" value="PROTEIN COFACTOR ASSEMBLY OF COMPLEX C SUBUNIT B CCB3, CHLOROPLASTIC-RELATED"/>
    <property type="match status" value="1"/>
</dbReference>
<keyword evidence="2" id="KW-0812">Transmembrane</keyword>
<proteinExistence type="inferred from homology"/>
<organism evidence="3 4">
    <name type="scientific">Aliarcobacter cryaerophilus</name>
    <dbReference type="NCBI Taxonomy" id="28198"/>
    <lineage>
        <taxon>Bacteria</taxon>
        <taxon>Pseudomonadati</taxon>
        <taxon>Campylobacterota</taxon>
        <taxon>Epsilonproteobacteria</taxon>
        <taxon>Campylobacterales</taxon>
        <taxon>Arcobacteraceae</taxon>
        <taxon>Aliarcobacter</taxon>
    </lineage>
</organism>
<accession>A0A1V9VE19</accession>
<dbReference type="AlphaFoldDB" id="A0A1V9VE19"/>
<feature type="transmembrane region" description="Helical" evidence="2">
    <location>
        <begin position="69"/>
        <end position="90"/>
    </location>
</feature>
<dbReference type="PANTHER" id="PTHR33219">
    <property type="entry name" value="YLMG HOMOLOG PROTEIN 2, CHLOROPLASTIC"/>
    <property type="match status" value="1"/>
</dbReference>
<evidence type="ECO:0000313" key="4">
    <source>
        <dbReference type="Proteomes" id="UP000192599"/>
    </source>
</evidence>
<dbReference type="EMBL" id="LNTC01000003">
    <property type="protein sequence ID" value="OQR42305.1"/>
    <property type="molecule type" value="Genomic_DNA"/>
</dbReference>
<evidence type="ECO:0008006" key="5">
    <source>
        <dbReference type="Google" id="ProtNLM"/>
    </source>
</evidence>
<dbReference type="InterPro" id="IPR003425">
    <property type="entry name" value="CCB3/YggT"/>
</dbReference>
<name>A0A1V9VE19_9BACT</name>
<sequence>MIDALISSFLTIFFSVIFLYKWIVIISALLTWVRPDPYNPIVQMLYRLTEPVYAKMRQYIPTTFGGMDLAPLILIFALIFLETFLQKVLLYP</sequence>
<dbReference type="GO" id="GO:0016020">
    <property type="term" value="C:membrane"/>
    <property type="evidence" value="ECO:0007669"/>
    <property type="project" value="InterPro"/>
</dbReference>
<feature type="transmembrane region" description="Helical" evidence="2">
    <location>
        <begin position="12"/>
        <end position="33"/>
    </location>
</feature>
<dbReference type="Proteomes" id="UP000192599">
    <property type="component" value="Unassembled WGS sequence"/>
</dbReference>
<keyword evidence="2" id="KW-1133">Transmembrane helix</keyword>
<gene>
    <name evidence="3" type="ORF">AS859_00705</name>
</gene>
<protein>
    <recommendedName>
        <fullName evidence="5">YggT family protein</fullName>
    </recommendedName>
</protein>
<comment type="caution">
    <text evidence="3">The sequence shown here is derived from an EMBL/GenBank/DDBJ whole genome shotgun (WGS) entry which is preliminary data.</text>
</comment>
<evidence type="ECO:0000256" key="2">
    <source>
        <dbReference type="SAM" id="Phobius"/>
    </source>
</evidence>
<evidence type="ECO:0000313" key="3">
    <source>
        <dbReference type="EMBL" id="OQR42305.1"/>
    </source>
</evidence>
<dbReference type="Pfam" id="PF02325">
    <property type="entry name" value="CCB3_YggT"/>
    <property type="match status" value="1"/>
</dbReference>
<evidence type="ECO:0000256" key="1">
    <source>
        <dbReference type="ARBA" id="ARBA00010894"/>
    </source>
</evidence>